<comment type="caution">
    <text evidence="1">The sequence shown here is derived from an EMBL/GenBank/DDBJ whole genome shotgun (WGS) entry which is preliminary data.</text>
</comment>
<keyword evidence="2" id="KW-1185">Reference proteome</keyword>
<dbReference type="EMBL" id="CM055114">
    <property type="protein sequence ID" value="KAJ7514061.1"/>
    <property type="molecule type" value="Genomic_DNA"/>
</dbReference>
<gene>
    <name evidence="1" type="ORF">O6H91_23G024900</name>
</gene>
<sequence length="500" mass="54622">MMASVMSETHAVSPSALSVPVQTIFSGQGAQSYVPVGIHPKISSATSSFVRFGSLSLNPNAEEFVPSSSKVGNATSENSSSLIKSTIINHFERKTSADSDISDDEYRQYVRAQLPDDILPDFDVSMEATVRYEQPHSSELVDYGNDTGDIDQPCSYKSEQGYVETTEQSLWQLPLKCNTSLAGSTSYTPYNSSSNNSSYGFKPQRSALINQTSLSQRAIKPSLGSDLQVGFHKDITKKSTLSDLGPAQSLDLLAAKFPNFAVESLAQILFSYGGDLGLTVKTLSQVELQDRTPPRQSQLSAAAAPYMSVTSIPSPSSFTLVNGHSQHHEDADYRPLNTNNCAEFSSLYWQQEGKRGMDIFSGPLKPSHSSGEGNLILDSRVSSQERVGQNIIGELSRMGRQSWFVTGDAVAGVYSEKQHKEPDHARMSNVYYEHQARQAHIAGKETLATELNAKGQWHSEQLKLGHIKAGDIVGRQNSCFVNRGHTGHHSPLRPGNIFIH</sequence>
<evidence type="ECO:0000313" key="1">
    <source>
        <dbReference type="EMBL" id="KAJ7514061.1"/>
    </source>
</evidence>
<dbReference type="Proteomes" id="UP001162992">
    <property type="component" value="Chromosome 23"/>
</dbReference>
<organism evidence="1 2">
    <name type="scientific">Diphasiastrum complanatum</name>
    <name type="common">Issler's clubmoss</name>
    <name type="synonym">Lycopodium complanatum</name>
    <dbReference type="NCBI Taxonomy" id="34168"/>
    <lineage>
        <taxon>Eukaryota</taxon>
        <taxon>Viridiplantae</taxon>
        <taxon>Streptophyta</taxon>
        <taxon>Embryophyta</taxon>
        <taxon>Tracheophyta</taxon>
        <taxon>Lycopodiopsida</taxon>
        <taxon>Lycopodiales</taxon>
        <taxon>Lycopodiaceae</taxon>
        <taxon>Lycopodioideae</taxon>
        <taxon>Diphasiastrum</taxon>
    </lineage>
</organism>
<proteinExistence type="predicted"/>
<name>A0ACC2A9A7_DIPCM</name>
<protein>
    <submittedName>
        <fullName evidence="1">Uncharacterized protein</fullName>
    </submittedName>
</protein>
<reference evidence="2" key="1">
    <citation type="journal article" date="2024" name="Proc. Natl. Acad. Sci. U.S.A.">
        <title>Extraordinary preservation of gene collinearity over three hundred million years revealed in homosporous lycophytes.</title>
        <authorList>
            <person name="Li C."/>
            <person name="Wickell D."/>
            <person name="Kuo L.Y."/>
            <person name="Chen X."/>
            <person name="Nie B."/>
            <person name="Liao X."/>
            <person name="Peng D."/>
            <person name="Ji J."/>
            <person name="Jenkins J."/>
            <person name="Williams M."/>
            <person name="Shu S."/>
            <person name="Plott C."/>
            <person name="Barry K."/>
            <person name="Rajasekar S."/>
            <person name="Grimwood J."/>
            <person name="Han X."/>
            <person name="Sun S."/>
            <person name="Hou Z."/>
            <person name="He W."/>
            <person name="Dai G."/>
            <person name="Sun C."/>
            <person name="Schmutz J."/>
            <person name="Leebens-Mack J.H."/>
            <person name="Li F.W."/>
            <person name="Wang L."/>
        </authorList>
    </citation>
    <scope>NUCLEOTIDE SEQUENCE [LARGE SCALE GENOMIC DNA]</scope>
    <source>
        <strain evidence="2">cv. PW_Plant_1</strain>
    </source>
</reference>
<accession>A0ACC2A9A7</accession>
<evidence type="ECO:0000313" key="2">
    <source>
        <dbReference type="Proteomes" id="UP001162992"/>
    </source>
</evidence>